<proteinExistence type="predicted"/>
<name>A0A3E2GWZ9_SCYLI</name>
<accession>A0A3E2GWZ9</accession>
<evidence type="ECO:0000313" key="2">
    <source>
        <dbReference type="Proteomes" id="UP000258309"/>
    </source>
</evidence>
<reference evidence="1 2" key="1">
    <citation type="submission" date="2018-05" db="EMBL/GenBank/DDBJ databases">
        <title>Draft genome sequence of Scytalidium lignicola DSM 105466, a ubiquitous saprotrophic fungus.</title>
        <authorList>
            <person name="Buettner E."/>
            <person name="Gebauer A.M."/>
            <person name="Hofrichter M."/>
            <person name="Liers C."/>
            <person name="Kellner H."/>
        </authorList>
    </citation>
    <scope>NUCLEOTIDE SEQUENCE [LARGE SCALE GENOMIC DNA]</scope>
    <source>
        <strain evidence="1 2">DSM 105466</strain>
    </source>
</reference>
<gene>
    <name evidence="1" type="ORF">B7463_g10700</name>
</gene>
<evidence type="ECO:0008006" key="3">
    <source>
        <dbReference type="Google" id="ProtNLM"/>
    </source>
</evidence>
<dbReference type="OrthoDB" id="5420958at2759"/>
<organism evidence="1 2">
    <name type="scientific">Scytalidium lignicola</name>
    <name type="common">Hyphomycete</name>
    <dbReference type="NCBI Taxonomy" id="5539"/>
    <lineage>
        <taxon>Eukaryota</taxon>
        <taxon>Fungi</taxon>
        <taxon>Dikarya</taxon>
        <taxon>Ascomycota</taxon>
        <taxon>Pezizomycotina</taxon>
        <taxon>Leotiomycetes</taxon>
        <taxon>Leotiomycetes incertae sedis</taxon>
        <taxon>Scytalidium</taxon>
    </lineage>
</organism>
<dbReference type="Proteomes" id="UP000258309">
    <property type="component" value="Unassembled WGS sequence"/>
</dbReference>
<keyword evidence="2" id="KW-1185">Reference proteome</keyword>
<evidence type="ECO:0000313" key="1">
    <source>
        <dbReference type="EMBL" id="RFU25628.1"/>
    </source>
</evidence>
<protein>
    <recommendedName>
        <fullName evidence="3">HTH CENPB-type domain-containing protein</fullName>
    </recommendedName>
</protein>
<dbReference type="AlphaFoldDB" id="A0A3E2GWZ9"/>
<comment type="caution">
    <text evidence="1">The sequence shown here is derived from an EMBL/GenBank/DDBJ whole genome shotgun (WGS) entry which is preliminary data.</text>
</comment>
<feature type="non-terminal residue" evidence="1">
    <location>
        <position position="416"/>
    </location>
</feature>
<feature type="non-terminal residue" evidence="1">
    <location>
        <position position="1"/>
    </location>
</feature>
<dbReference type="EMBL" id="NCSJ02000319">
    <property type="protein sequence ID" value="RFU25628.1"/>
    <property type="molecule type" value="Genomic_DNA"/>
</dbReference>
<sequence>TAHIFKLKVNTLRKAIQRQLTPIKKANKPSGRPPFLKPHQIEALCAHIRTQAYDGNPLNRVMVIRAATRLNSSGEEPSGTWLRRFLKDNPAFHIITTKPIEKERIQAQDKEEIKQWFLKYEDLKYENKVERCDIYNMDETSFRVGVTLGEEVIVLVEIKELYEGTFQNRKSVIVIECVLADGKAPIPLVILVEEIIVRYAFRESGIWPIEVEKTLAKLHVYSTPDQPKELEPTLPALLATPKTACYSVQALEELETCIPEVFSSPSAHQYLSTIKESQIKKIYLEDLKEWRAKERERKAAIRRITQGKKTKQHLVLVYLLVETPNKPADPATLKGIAVSVDEEQEVDFILDSTYNYRPSQYITGDNVVEQPGTVVSDPWVVDTTSTVMATITIATTTATTATKPSWLDQDFMGFEE</sequence>